<dbReference type="SMART" id="SM00386">
    <property type="entry name" value="HAT"/>
    <property type="match status" value="7"/>
</dbReference>
<feature type="region of interest" description="Disordered" evidence="2">
    <location>
        <begin position="1"/>
        <end position="34"/>
    </location>
</feature>
<keyword evidence="4" id="KW-1185">Reference proteome</keyword>
<evidence type="ECO:0000313" key="4">
    <source>
        <dbReference type="Proteomes" id="UP000593564"/>
    </source>
</evidence>
<dbReference type="PANTHER" id="PTHR44917">
    <property type="entry name" value="PROTEIN HIGH CHLOROPHYLL FLUORESCENT 107"/>
    <property type="match status" value="1"/>
</dbReference>
<dbReference type="GO" id="GO:0009507">
    <property type="term" value="C:chloroplast"/>
    <property type="evidence" value="ECO:0007669"/>
    <property type="project" value="TreeGrafter"/>
</dbReference>
<dbReference type="SMART" id="SM00028">
    <property type="entry name" value="TPR"/>
    <property type="match status" value="8"/>
</dbReference>
<protein>
    <submittedName>
        <fullName evidence="3">Uncharacterized protein</fullName>
    </submittedName>
</protein>
<feature type="region of interest" description="Disordered" evidence="2">
    <location>
        <begin position="607"/>
        <end position="631"/>
    </location>
</feature>
<dbReference type="EMBL" id="JACBKZ010000005">
    <property type="protein sequence ID" value="KAF5950818.1"/>
    <property type="molecule type" value="Genomic_DNA"/>
</dbReference>
<dbReference type="PANTHER" id="PTHR44917:SF1">
    <property type="entry name" value="PROTEIN HIGH CHLOROPHYLL FLUORESCENT 107"/>
    <property type="match status" value="1"/>
</dbReference>
<name>A0A7J7HFX2_CAMSI</name>
<dbReference type="GO" id="GO:0006397">
    <property type="term" value="P:mRNA processing"/>
    <property type="evidence" value="ECO:0007669"/>
    <property type="project" value="InterPro"/>
</dbReference>
<dbReference type="SUPFAM" id="SSF48452">
    <property type="entry name" value="TPR-like"/>
    <property type="match status" value="2"/>
</dbReference>
<accession>A0A7J7HFX2</accession>
<feature type="region of interest" description="Disordered" evidence="2">
    <location>
        <begin position="49"/>
        <end position="100"/>
    </location>
</feature>
<feature type="compositionally biased region" description="Polar residues" evidence="2">
    <location>
        <begin position="73"/>
        <end position="82"/>
    </location>
</feature>
<dbReference type="InterPro" id="IPR003107">
    <property type="entry name" value="HAT"/>
</dbReference>
<feature type="compositionally biased region" description="Polar residues" evidence="2">
    <location>
        <begin position="729"/>
        <end position="742"/>
    </location>
</feature>
<dbReference type="InterPro" id="IPR011990">
    <property type="entry name" value="TPR-like_helical_dom_sf"/>
</dbReference>
<evidence type="ECO:0000256" key="2">
    <source>
        <dbReference type="SAM" id="MobiDB-lite"/>
    </source>
</evidence>
<gene>
    <name evidence="3" type="ORF">HYC85_012811</name>
</gene>
<keyword evidence="1" id="KW-0802">TPR repeat</keyword>
<dbReference type="GO" id="GO:0003727">
    <property type="term" value="F:single-stranded RNA binding"/>
    <property type="evidence" value="ECO:0007669"/>
    <property type="project" value="TreeGrafter"/>
</dbReference>
<feature type="compositionally biased region" description="Acidic residues" evidence="2">
    <location>
        <begin position="88"/>
        <end position="97"/>
    </location>
</feature>
<dbReference type="GO" id="GO:0006417">
    <property type="term" value="P:regulation of translation"/>
    <property type="evidence" value="ECO:0007669"/>
    <property type="project" value="TreeGrafter"/>
</dbReference>
<reference evidence="3 4" key="2">
    <citation type="submission" date="2020-07" db="EMBL/GenBank/DDBJ databases">
        <title>Genome assembly of wild tea tree DASZ reveals pedigree and selection history of tea varieties.</title>
        <authorList>
            <person name="Zhang W."/>
        </authorList>
    </citation>
    <scope>NUCLEOTIDE SEQUENCE [LARGE SCALE GENOMIC DNA]</scope>
    <source>
        <strain evidence="4">cv. G240</strain>
        <tissue evidence="3">Leaf</tissue>
    </source>
</reference>
<sequence>MNIFSSSPSASSSSSSSSTSKFTLFSTSQNPNPSKFYSFKVPIKTFLLQSSPPPRPLLPPPLSSHQPPLLHENPQSFNSSATVRGGDGGDENDEDGGNGEIRTAKESLEELLVVRRPVMEVSEEDGGGDDELSSSAIIDVGLSEFARKMPIFEPERVELSSGEKPLVVNLDLDLALYRAKVLARSFRYNEAEKLLQKCVNTWPEDGRPYVALGKILSKQSKTAEARAVYEKGCQATQGENAYIWQCWAVLENKIRNVRRARELFDAATVADKRHIAAWHGWAVLELKQGNIKKARNLLGKGLKYCGGNEYIYQTLALLEVKATRYEQARYLFKQATKSNPKSCASWLVRFIEVCFLVSLYFFWYKHGHNWRCNRKTTALLDNILRKQSKPVQRIGLPGMYGEFLKLIGGNIDLGRKLLKIGHAVNPRDPVLLQSLALLEYKYSTANYARVLFKRASELDPRHQSVWIAWGWMEWKEGNISTARELYQKALSINSTTESAARCLQAWGVLEQRVGNLSAARRLFRSSLNINSQSYVTGMTWASFEEDQGNSVRTEEIRNLYFQQRTEIVDDASWVMGLLDIIDPAFDSIKRFLNLDRNSYYKVNNTSRDIAGANDTGEESASPSSDYNNAESTESSFDLDAFILERLSLDPSKLDILLERTSQNPVQKKTRSLRKRTEIVDDASWVMGLLDIIDPAFDSIKRFLNLDRNSYYKVNDTSRDIAGANDTGEESASPSSDYNNAESTESSFDLDAFILERLSLDPSKLDILLERTSQNPQGEVFIRGRRRHGLISDDKISGLRIGMGVEDRLPSELSGGMKKRVALARSIIFYTTKDVIEPEVCVLAAIPMILLFDLRRDHLYLTNGPFDYISVTPPYTEVDYGVLMDQVSKSSVVGEDTFIFLPKLPNFVVLKLSMMLHGLWGS</sequence>
<dbReference type="Proteomes" id="UP000593564">
    <property type="component" value="Unassembled WGS sequence"/>
</dbReference>
<dbReference type="GO" id="GO:0003729">
    <property type="term" value="F:mRNA binding"/>
    <property type="evidence" value="ECO:0007669"/>
    <property type="project" value="InterPro"/>
</dbReference>
<evidence type="ECO:0000256" key="1">
    <source>
        <dbReference type="PROSITE-ProRule" id="PRU00339"/>
    </source>
</evidence>
<dbReference type="PROSITE" id="PS50005">
    <property type="entry name" value="TPR"/>
    <property type="match status" value="1"/>
</dbReference>
<dbReference type="InterPro" id="IPR019734">
    <property type="entry name" value="TPR_rpt"/>
</dbReference>
<dbReference type="InterPro" id="IPR044624">
    <property type="entry name" value="Mbb1-like"/>
</dbReference>
<feature type="compositionally biased region" description="Polar residues" evidence="2">
    <location>
        <begin position="618"/>
        <end position="631"/>
    </location>
</feature>
<dbReference type="Gene3D" id="1.25.40.10">
    <property type="entry name" value="Tetratricopeptide repeat domain"/>
    <property type="match status" value="2"/>
</dbReference>
<evidence type="ECO:0000313" key="3">
    <source>
        <dbReference type="EMBL" id="KAF5950818.1"/>
    </source>
</evidence>
<organism evidence="3 4">
    <name type="scientific">Camellia sinensis</name>
    <name type="common">Tea plant</name>
    <name type="synonym">Thea sinensis</name>
    <dbReference type="NCBI Taxonomy" id="4442"/>
    <lineage>
        <taxon>Eukaryota</taxon>
        <taxon>Viridiplantae</taxon>
        <taxon>Streptophyta</taxon>
        <taxon>Embryophyta</taxon>
        <taxon>Tracheophyta</taxon>
        <taxon>Spermatophyta</taxon>
        <taxon>Magnoliopsida</taxon>
        <taxon>eudicotyledons</taxon>
        <taxon>Gunneridae</taxon>
        <taxon>Pentapetalae</taxon>
        <taxon>asterids</taxon>
        <taxon>Ericales</taxon>
        <taxon>Theaceae</taxon>
        <taxon>Camellia</taxon>
    </lineage>
</organism>
<feature type="compositionally biased region" description="Pro residues" evidence="2">
    <location>
        <begin position="51"/>
        <end position="62"/>
    </location>
</feature>
<reference evidence="4" key="1">
    <citation type="journal article" date="2020" name="Nat. Commun.">
        <title>Genome assembly of wild tea tree DASZ reveals pedigree and selection history of tea varieties.</title>
        <authorList>
            <person name="Zhang W."/>
            <person name="Zhang Y."/>
            <person name="Qiu H."/>
            <person name="Guo Y."/>
            <person name="Wan H."/>
            <person name="Zhang X."/>
            <person name="Scossa F."/>
            <person name="Alseekh S."/>
            <person name="Zhang Q."/>
            <person name="Wang P."/>
            <person name="Xu L."/>
            <person name="Schmidt M.H."/>
            <person name="Jia X."/>
            <person name="Li D."/>
            <person name="Zhu A."/>
            <person name="Guo F."/>
            <person name="Chen W."/>
            <person name="Ni D."/>
            <person name="Usadel B."/>
            <person name="Fernie A.R."/>
            <person name="Wen W."/>
        </authorList>
    </citation>
    <scope>NUCLEOTIDE SEQUENCE [LARGE SCALE GENOMIC DNA]</scope>
    <source>
        <strain evidence="4">cv. G240</strain>
    </source>
</reference>
<dbReference type="AlphaFoldDB" id="A0A7J7HFX2"/>
<feature type="region of interest" description="Disordered" evidence="2">
    <location>
        <begin position="718"/>
        <end position="742"/>
    </location>
</feature>
<feature type="compositionally biased region" description="Low complexity" evidence="2">
    <location>
        <begin position="1"/>
        <end position="28"/>
    </location>
</feature>
<proteinExistence type="predicted"/>
<comment type="caution">
    <text evidence="3">The sequence shown here is derived from an EMBL/GenBank/DDBJ whole genome shotgun (WGS) entry which is preliminary data.</text>
</comment>
<feature type="repeat" description="TPR" evidence="1">
    <location>
        <begin position="309"/>
        <end position="342"/>
    </location>
</feature>